<accession>A0A6J5P906</accession>
<proteinExistence type="predicted"/>
<dbReference type="EMBL" id="LR796776">
    <property type="protein sequence ID" value="CAB4165708.1"/>
    <property type="molecule type" value="Genomic_DNA"/>
</dbReference>
<sequence length="587" mass="66852">MILIKTLTVRNFLSVGNATQAVNFEREDLTLILGENLDLGGDGARNGTGKTSLLNALSYALYGQALSNIRKDNLINRTNAKNMLVSLDLVIGNQEYRIERGRKPNILKFYVNNQEQEAADDSQGDSRETQDSIEAILGMSHDMFKHILALNTYTEPFLSLKAQDQRAIIEQLLGITLLSERAERVKELNKTTKDAITQEEFRIRAVIEANKRIEEQIESLRKRQKLWTATRDADVVRLQQAVTDLEHIEIDDEIQAHRDLEAYNLKQKSIADITKSLQVAAAAINKQAKLIDRLQKDIEALDKHTCYACGHELHDDKQDEIRREKQTALEEALTSEVVDGVIRDDLEKTLAALGPLGKAPKVFYDTLEQALNHRNSVDTLRKDLDRRATDIDPYGDQIVEMQGHALQSVTYDAVNELTRLQEHQEFLLKLLTSKDSFIRKKIIEQNLSYLNARLTHYLERIGLPHTVVFQNDLTVQIEELGRELDFHNLSRGEMTRLVLSLSLSFRDVFESLYQPINVLFVDELLDNGLDSQGTEGALAILKRMSRERQKSIWLVSHKDDLVNRVDNTLKVIKEGGYTHYSTDVEIA</sequence>
<dbReference type="PANTHER" id="PTHR32114">
    <property type="entry name" value="ABC TRANSPORTER ABCH.3"/>
    <property type="match status" value="1"/>
</dbReference>
<evidence type="ECO:0000313" key="3">
    <source>
        <dbReference type="EMBL" id="CAB4164052.1"/>
    </source>
</evidence>
<dbReference type="InterPro" id="IPR027417">
    <property type="entry name" value="P-loop_NTPase"/>
</dbReference>
<organism evidence="4">
    <name type="scientific">uncultured Caudovirales phage</name>
    <dbReference type="NCBI Taxonomy" id="2100421"/>
    <lineage>
        <taxon>Viruses</taxon>
        <taxon>Duplodnaviria</taxon>
        <taxon>Heunggongvirae</taxon>
        <taxon>Uroviricota</taxon>
        <taxon>Caudoviricetes</taxon>
        <taxon>Peduoviridae</taxon>
        <taxon>Maltschvirus</taxon>
        <taxon>Maltschvirus maltsch</taxon>
    </lineage>
</organism>
<feature type="domain" description="RecF/RecN/SMC N-terminal" evidence="2">
    <location>
        <begin position="4"/>
        <end position="574"/>
    </location>
</feature>
<dbReference type="EMBL" id="LR797099">
    <property type="protein sequence ID" value="CAB4187062.1"/>
    <property type="molecule type" value="Genomic_DNA"/>
</dbReference>
<dbReference type="Pfam" id="PF02463">
    <property type="entry name" value="SMC_N"/>
    <property type="match status" value="1"/>
</dbReference>
<evidence type="ECO:0000313" key="6">
    <source>
        <dbReference type="EMBL" id="CAB4221110.1"/>
    </source>
</evidence>
<dbReference type="EMBL" id="LR796758">
    <property type="protein sequence ID" value="CAB4164052.1"/>
    <property type="molecule type" value="Genomic_DNA"/>
</dbReference>
<keyword evidence="4" id="KW-0255">Endonuclease</keyword>
<reference evidence="4" key="1">
    <citation type="submission" date="2020-04" db="EMBL/GenBank/DDBJ databases">
        <authorList>
            <person name="Chiriac C."/>
            <person name="Salcher M."/>
            <person name="Ghai R."/>
            <person name="Kavagutti S V."/>
        </authorList>
    </citation>
    <scope>NUCLEOTIDE SEQUENCE</scope>
</reference>
<keyword evidence="1" id="KW-0175">Coiled coil</keyword>
<name>A0A6J5P906_9CAUD</name>
<evidence type="ECO:0000313" key="5">
    <source>
        <dbReference type="EMBL" id="CAB4187062.1"/>
    </source>
</evidence>
<feature type="coiled-coil region" evidence="1">
    <location>
        <begin position="203"/>
        <end position="230"/>
    </location>
</feature>
<dbReference type="InterPro" id="IPR003395">
    <property type="entry name" value="RecF/RecN/SMC_N"/>
</dbReference>
<dbReference type="SUPFAM" id="SSF52540">
    <property type="entry name" value="P-loop containing nucleoside triphosphate hydrolases"/>
    <property type="match status" value="1"/>
</dbReference>
<keyword evidence="4" id="KW-0378">Hydrolase</keyword>
<keyword evidence="4" id="KW-0540">Nuclease</keyword>
<evidence type="ECO:0000256" key="1">
    <source>
        <dbReference type="SAM" id="Coils"/>
    </source>
</evidence>
<evidence type="ECO:0000313" key="4">
    <source>
        <dbReference type="EMBL" id="CAB4165708.1"/>
    </source>
</evidence>
<dbReference type="Gene3D" id="3.40.50.300">
    <property type="entry name" value="P-loop containing nucleotide triphosphate hydrolases"/>
    <property type="match status" value="2"/>
</dbReference>
<dbReference type="EMBL" id="LR797502">
    <property type="protein sequence ID" value="CAB4221110.1"/>
    <property type="molecule type" value="Genomic_DNA"/>
</dbReference>
<evidence type="ECO:0000259" key="2">
    <source>
        <dbReference type="Pfam" id="PF02463"/>
    </source>
</evidence>
<dbReference type="PANTHER" id="PTHR32114:SF2">
    <property type="entry name" value="ABC TRANSPORTER ABCH.3"/>
    <property type="match status" value="1"/>
</dbReference>
<dbReference type="GO" id="GO:0004519">
    <property type="term" value="F:endonuclease activity"/>
    <property type="evidence" value="ECO:0007669"/>
    <property type="project" value="UniProtKB-KW"/>
</dbReference>
<protein>
    <submittedName>
        <fullName evidence="4">Endonuclease subunit</fullName>
    </submittedName>
</protein>
<gene>
    <name evidence="5" type="ORF">UFOVP1146_408</name>
    <name evidence="6" type="ORF">UFOVP1638_157</name>
    <name evidence="3" type="ORF">UFOVP812_321</name>
    <name evidence="4" type="ORF">UFOVP818_244</name>
</gene>